<feature type="region of interest" description="Disordered" evidence="2">
    <location>
        <begin position="436"/>
        <end position="460"/>
    </location>
</feature>
<dbReference type="InterPro" id="IPR050121">
    <property type="entry name" value="Cytochrome_P450_monoxygenase"/>
</dbReference>
<dbReference type="SUPFAM" id="SSF48264">
    <property type="entry name" value="Cytochrome P450"/>
    <property type="match status" value="1"/>
</dbReference>
<dbReference type="RefSeq" id="WP_225267110.1">
    <property type="nucleotide sequence ID" value="NZ_CP084058.1"/>
</dbReference>
<name>A0A1M4EIP5_9ACTN</name>
<dbReference type="InterPro" id="IPR036396">
    <property type="entry name" value="Cyt_P450_sf"/>
</dbReference>
<organism evidence="3">
    <name type="scientific">Nonomuraea gerenzanensis</name>
    <dbReference type="NCBI Taxonomy" id="93944"/>
    <lineage>
        <taxon>Bacteria</taxon>
        <taxon>Bacillati</taxon>
        <taxon>Actinomycetota</taxon>
        <taxon>Actinomycetes</taxon>
        <taxon>Streptosporangiales</taxon>
        <taxon>Streptosporangiaceae</taxon>
        <taxon>Nonomuraea</taxon>
    </lineage>
</organism>
<dbReference type="PANTHER" id="PTHR24305">
    <property type="entry name" value="CYTOCHROME P450"/>
    <property type="match status" value="1"/>
</dbReference>
<dbReference type="Gene3D" id="1.10.630.10">
    <property type="entry name" value="Cytochrome P450"/>
    <property type="match status" value="1"/>
</dbReference>
<dbReference type="GO" id="GO:0016705">
    <property type="term" value="F:oxidoreductase activity, acting on paired donors, with incorporation or reduction of molecular oxygen"/>
    <property type="evidence" value="ECO:0007669"/>
    <property type="project" value="InterPro"/>
</dbReference>
<reference evidence="3" key="1">
    <citation type="submission" date="2016-04" db="EMBL/GenBank/DDBJ databases">
        <authorList>
            <person name="Evans L.H."/>
            <person name="Alamgir A."/>
            <person name="Owens N."/>
            <person name="Weber N.D."/>
            <person name="Virtaneva K."/>
            <person name="Barbian K."/>
            <person name="Babar A."/>
            <person name="Rosenke K."/>
        </authorList>
    </citation>
    <scope>NUCLEOTIDE SEQUENCE</scope>
    <source>
        <strain evidence="3">Nono1</strain>
    </source>
</reference>
<protein>
    <submittedName>
        <fullName evidence="3">Fibroin 1a</fullName>
    </submittedName>
</protein>
<gene>
    <name evidence="3" type="ORF">BN4615_P7939</name>
</gene>
<dbReference type="GO" id="GO:0005506">
    <property type="term" value="F:iron ion binding"/>
    <property type="evidence" value="ECO:0007669"/>
    <property type="project" value="InterPro"/>
</dbReference>
<accession>A0A1M4EIP5</accession>
<evidence type="ECO:0000256" key="1">
    <source>
        <dbReference type="ARBA" id="ARBA00010617"/>
    </source>
</evidence>
<dbReference type="Pfam" id="PF00067">
    <property type="entry name" value="p450"/>
    <property type="match status" value="1"/>
</dbReference>
<dbReference type="GO" id="GO:0020037">
    <property type="term" value="F:heme binding"/>
    <property type="evidence" value="ECO:0007669"/>
    <property type="project" value="InterPro"/>
</dbReference>
<sequence>MLIILLAGAALLAGLASLPWWLPDRIVALRVRVFERINGDEGIPVPGDLVGIEHFERVYAHPAAGGRSKGAALSDVFWYWLSPGPEMHQEHLEAGDVYDAVARVTRRLLAVRRAEAEELARRCAGRALRDVRGLVRLRDLMIPLWAEFSYELVFAEPCPRRARDLITANAADVAASLKCTRLRHLGRRTRLTAYLLRNLHRVRLPLPEGLTPRQQAYYLHGAFFTTAVVQLSEAMAHLLLVLARHPGVQERVRTGDDHYLDQVIAETMRLYPLFGIAHRITTGDIALDEHTTIPAGSVLCFNYPAFHHAGCPDPDRFDPDRFAGPGAKRLNHIPFGVAANRPCPAWRLAPIVMRVVTREVLGRYVLDSSVPHTRSMPHRGPCLLTPRGAPHRPGPALAYLRVRDRWEEVWRGLAQLVLGTYMVWDARRLRLCERHFTSDGSDGPDGSEDRYARPGSRHGS</sequence>
<evidence type="ECO:0000256" key="2">
    <source>
        <dbReference type="SAM" id="MobiDB-lite"/>
    </source>
</evidence>
<evidence type="ECO:0000313" key="3">
    <source>
        <dbReference type="EMBL" id="SBO98423.1"/>
    </source>
</evidence>
<dbReference type="AlphaFoldDB" id="A0A1M4EIP5"/>
<dbReference type="PANTHER" id="PTHR24305:SF166">
    <property type="entry name" value="CYTOCHROME P450 12A4, MITOCHONDRIAL-RELATED"/>
    <property type="match status" value="1"/>
</dbReference>
<dbReference type="InterPro" id="IPR001128">
    <property type="entry name" value="Cyt_P450"/>
</dbReference>
<dbReference type="GO" id="GO:0004497">
    <property type="term" value="F:monooxygenase activity"/>
    <property type="evidence" value="ECO:0007669"/>
    <property type="project" value="InterPro"/>
</dbReference>
<dbReference type="EMBL" id="LT559118">
    <property type="protein sequence ID" value="SBO98423.1"/>
    <property type="molecule type" value="Genomic_DNA"/>
</dbReference>
<comment type="similarity">
    <text evidence="1">Belongs to the cytochrome P450 family.</text>
</comment>
<dbReference type="CDD" id="cd00302">
    <property type="entry name" value="cytochrome_P450"/>
    <property type="match status" value="1"/>
</dbReference>
<proteinExistence type="inferred from homology"/>